<dbReference type="Proteomes" id="UP001328733">
    <property type="component" value="Unassembled WGS sequence"/>
</dbReference>
<evidence type="ECO:0000313" key="1">
    <source>
        <dbReference type="EMBL" id="MEG3439129.1"/>
    </source>
</evidence>
<protein>
    <recommendedName>
        <fullName evidence="3">Glutathione S-transferase</fullName>
    </recommendedName>
</protein>
<keyword evidence="2" id="KW-1185">Reference proteome</keyword>
<dbReference type="RefSeq" id="WP_332866611.1">
    <property type="nucleotide sequence ID" value="NZ_JBAFSM010000041.1"/>
</dbReference>
<gene>
    <name evidence="1" type="ORF">V0288_18530</name>
</gene>
<proteinExistence type="predicted"/>
<evidence type="ECO:0008006" key="3">
    <source>
        <dbReference type="Google" id="ProtNLM"/>
    </source>
</evidence>
<reference evidence="1 2" key="1">
    <citation type="submission" date="2024-01" db="EMBL/GenBank/DDBJ databases">
        <title>Genomic insights into the taxonomy and metabolism of the cyanobacterium Pannus brasiliensis CCIBt3594.</title>
        <authorList>
            <person name="Machado M."/>
            <person name="Botero N.B."/>
            <person name="Andreote A.P.D."/>
            <person name="Feitosa A.M.T."/>
            <person name="Popin R."/>
            <person name="Sivonen K."/>
            <person name="Fiore M.F."/>
        </authorList>
    </citation>
    <scope>NUCLEOTIDE SEQUENCE [LARGE SCALE GENOMIC DNA]</scope>
    <source>
        <strain evidence="1 2">CCIBt3594</strain>
    </source>
</reference>
<dbReference type="EMBL" id="JBAFSM010000041">
    <property type="protein sequence ID" value="MEG3439129.1"/>
    <property type="molecule type" value="Genomic_DNA"/>
</dbReference>
<organism evidence="1 2">
    <name type="scientific">Pannus brasiliensis CCIBt3594</name>
    <dbReference type="NCBI Taxonomy" id="1427578"/>
    <lineage>
        <taxon>Bacteria</taxon>
        <taxon>Bacillati</taxon>
        <taxon>Cyanobacteriota</taxon>
        <taxon>Cyanophyceae</taxon>
        <taxon>Oscillatoriophycideae</taxon>
        <taxon>Chroococcales</taxon>
        <taxon>Microcystaceae</taxon>
        <taxon>Pannus</taxon>
    </lineage>
</organism>
<evidence type="ECO:0000313" key="2">
    <source>
        <dbReference type="Proteomes" id="UP001328733"/>
    </source>
</evidence>
<accession>A0AAW9QVD9</accession>
<dbReference type="AlphaFoldDB" id="A0AAW9QVD9"/>
<name>A0AAW9QVD9_9CHRO</name>
<comment type="caution">
    <text evidence="1">The sequence shown here is derived from an EMBL/GenBank/DDBJ whole genome shotgun (WGS) entry which is preliminary data.</text>
</comment>
<sequence length="99" mass="11197">MKADKIIILATIGLFSSGKPILAQLPPPEEIPEEVARTEIITEARSPLDNRPLTAAEYALLREEIATSPYPPEINPKIRQLIALRRLQKLIQIIIPFYR</sequence>